<feature type="domain" description="BON" evidence="2">
    <location>
        <begin position="125"/>
        <end position="193"/>
    </location>
</feature>
<dbReference type="Pfam" id="PF04972">
    <property type="entry name" value="BON"/>
    <property type="match status" value="2"/>
</dbReference>
<keyword evidence="4" id="KW-1185">Reference proteome</keyword>
<comment type="caution">
    <text evidence="3">The sequence shown here is derived from an EMBL/GenBank/DDBJ whole genome shotgun (WGS) entry which is preliminary data.</text>
</comment>
<feature type="chain" id="PRO_5046189415" evidence="1">
    <location>
        <begin position="28"/>
        <end position="193"/>
    </location>
</feature>
<gene>
    <name evidence="3" type="ORF">HH682_11490</name>
</gene>
<keyword evidence="1" id="KW-0732">Signal</keyword>
<dbReference type="SMART" id="SM00749">
    <property type="entry name" value="BON"/>
    <property type="match status" value="2"/>
</dbReference>
<dbReference type="Gene3D" id="3.30.1340.30">
    <property type="match status" value="2"/>
</dbReference>
<reference evidence="3 4" key="1">
    <citation type="submission" date="2020-04" db="EMBL/GenBank/DDBJ databases">
        <title>Genome sequencing of Rosenbergiella species.</title>
        <authorList>
            <person name="Alvarez-Perez S."/>
            <person name="Lievens B."/>
        </authorList>
    </citation>
    <scope>NUCLEOTIDE SEQUENCE [LARGE SCALE GENOMIC DNA]</scope>
    <source>
        <strain evidence="3 4">S61</strain>
    </source>
</reference>
<dbReference type="InterPro" id="IPR051686">
    <property type="entry name" value="Lipoprotein_DolP"/>
</dbReference>
<feature type="signal peptide" evidence="1">
    <location>
        <begin position="1"/>
        <end position="27"/>
    </location>
</feature>
<dbReference type="PROSITE" id="PS50914">
    <property type="entry name" value="BON"/>
    <property type="match status" value="2"/>
</dbReference>
<name>A0ABS5SYD2_9GAMM</name>
<dbReference type="EMBL" id="JABBFR010000015">
    <property type="protein sequence ID" value="MBT0725031.1"/>
    <property type="molecule type" value="Genomic_DNA"/>
</dbReference>
<dbReference type="InterPro" id="IPR007055">
    <property type="entry name" value="BON_dom"/>
</dbReference>
<dbReference type="PANTHER" id="PTHR34606">
    <property type="entry name" value="BON DOMAIN-CONTAINING PROTEIN"/>
    <property type="match status" value="1"/>
</dbReference>
<evidence type="ECO:0000256" key="1">
    <source>
        <dbReference type="SAM" id="SignalP"/>
    </source>
</evidence>
<protein>
    <submittedName>
        <fullName evidence="3">BON domain-containing protein</fullName>
    </submittedName>
</protein>
<dbReference type="PANTHER" id="PTHR34606:SF16">
    <property type="entry name" value="BON DOMAIN-CONTAINING PROTEIN"/>
    <property type="match status" value="1"/>
</dbReference>
<evidence type="ECO:0000313" key="4">
    <source>
        <dbReference type="Proteomes" id="UP000790096"/>
    </source>
</evidence>
<dbReference type="InterPro" id="IPR014004">
    <property type="entry name" value="Transpt-assoc_nodulatn_dom_bac"/>
</dbReference>
<proteinExistence type="predicted"/>
<evidence type="ECO:0000313" key="3">
    <source>
        <dbReference type="EMBL" id="MBT0725031.1"/>
    </source>
</evidence>
<dbReference type="RefSeq" id="WP_214237686.1">
    <property type="nucleotide sequence ID" value="NZ_JABBFR010000015.1"/>
</dbReference>
<organism evidence="3 4">
    <name type="scientific">Rosenbergiella gaditana</name>
    <dbReference type="NCBI Taxonomy" id="2726987"/>
    <lineage>
        <taxon>Bacteria</taxon>
        <taxon>Pseudomonadati</taxon>
        <taxon>Pseudomonadota</taxon>
        <taxon>Gammaproteobacteria</taxon>
        <taxon>Enterobacterales</taxon>
        <taxon>Erwiniaceae</taxon>
        <taxon>Rosenbergiella</taxon>
    </lineage>
</organism>
<evidence type="ECO:0000259" key="2">
    <source>
        <dbReference type="PROSITE" id="PS50914"/>
    </source>
</evidence>
<dbReference type="Proteomes" id="UP000790096">
    <property type="component" value="Unassembled WGS sequence"/>
</dbReference>
<feature type="domain" description="BON" evidence="2">
    <location>
        <begin position="46"/>
        <end position="114"/>
    </location>
</feature>
<accession>A0ABS5SYD2</accession>
<sequence length="193" mass="21091">MKVKLTLKTVAPILLGLGALGSLNVTAQQNHSLFSQSVNHVGHFISDTAVTAKVKAAILDDKKTQVASLSVNTEQGKVTVSGFVSSMNDKDHIRLLVQKVSGVENFDDQLRVRRSKESSVRVYASDVATTSEAIMRLLADKQITTRHLHVATRHGEVFLTGTVPTRSEKQQAEELVNDISGVHKVKNELKVVR</sequence>